<reference evidence="11 13" key="1">
    <citation type="journal article" date="2008" name="Science">
        <title>The Physcomitrella genome reveals evolutionary insights into the conquest of land by plants.</title>
        <authorList>
            <person name="Rensing S."/>
            <person name="Lang D."/>
            <person name="Zimmer A."/>
            <person name="Terry A."/>
            <person name="Salamov A."/>
            <person name="Shapiro H."/>
            <person name="Nishiyama T."/>
            <person name="Perroud P.-F."/>
            <person name="Lindquist E."/>
            <person name="Kamisugi Y."/>
            <person name="Tanahashi T."/>
            <person name="Sakakibara K."/>
            <person name="Fujita T."/>
            <person name="Oishi K."/>
            <person name="Shin-I T."/>
            <person name="Kuroki Y."/>
            <person name="Toyoda A."/>
            <person name="Suzuki Y."/>
            <person name="Hashimoto A."/>
            <person name="Yamaguchi K."/>
            <person name="Sugano A."/>
            <person name="Kohara Y."/>
            <person name="Fujiyama A."/>
            <person name="Anterola A."/>
            <person name="Aoki S."/>
            <person name="Ashton N."/>
            <person name="Barbazuk W.B."/>
            <person name="Barker E."/>
            <person name="Bennetzen J."/>
            <person name="Bezanilla M."/>
            <person name="Blankenship R."/>
            <person name="Cho S.H."/>
            <person name="Dutcher S."/>
            <person name="Estelle M."/>
            <person name="Fawcett J.A."/>
            <person name="Gundlach H."/>
            <person name="Hanada K."/>
            <person name="Heyl A."/>
            <person name="Hicks K.A."/>
            <person name="Hugh J."/>
            <person name="Lohr M."/>
            <person name="Mayer K."/>
            <person name="Melkozernov A."/>
            <person name="Murata T."/>
            <person name="Nelson D."/>
            <person name="Pils B."/>
            <person name="Prigge M."/>
            <person name="Reiss B."/>
            <person name="Renner T."/>
            <person name="Rombauts S."/>
            <person name="Rushton P."/>
            <person name="Sanderfoot A."/>
            <person name="Schween G."/>
            <person name="Shiu S.-H."/>
            <person name="Stueber K."/>
            <person name="Theodoulou F.L."/>
            <person name="Tu H."/>
            <person name="Van de Peer Y."/>
            <person name="Verrier P.J."/>
            <person name="Waters E."/>
            <person name="Wood A."/>
            <person name="Yang L."/>
            <person name="Cove D."/>
            <person name="Cuming A."/>
            <person name="Hasebe M."/>
            <person name="Lucas S."/>
            <person name="Mishler D.B."/>
            <person name="Reski R."/>
            <person name="Grigoriev I."/>
            <person name="Quatrano R.S."/>
            <person name="Boore J.L."/>
        </authorList>
    </citation>
    <scope>NUCLEOTIDE SEQUENCE [LARGE SCALE GENOMIC DNA]</scope>
    <source>
        <strain evidence="12 13">cv. Gransden 2004</strain>
    </source>
</reference>
<keyword evidence="6 8" id="KW-0472">Membrane</keyword>
<dbReference type="RefSeq" id="XP_024373335.1">
    <property type="nucleotide sequence ID" value="XM_024517567.2"/>
</dbReference>
<evidence type="ECO:0000256" key="3">
    <source>
        <dbReference type="ARBA" id="ARBA00022692"/>
    </source>
</evidence>
<dbReference type="PaxDb" id="3218-PP1S60_212V6.1"/>
<feature type="region of interest" description="Disordered" evidence="9">
    <location>
        <begin position="495"/>
        <end position="534"/>
    </location>
</feature>
<proteinExistence type="inferred from homology"/>
<dbReference type="STRING" id="3218.A0A2K1KPT9"/>
<dbReference type="GO" id="GO:0016020">
    <property type="term" value="C:membrane"/>
    <property type="evidence" value="ECO:0007669"/>
    <property type="project" value="UniProtKB-SubCell"/>
</dbReference>
<feature type="region of interest" description="Disordered" evidence="9">
    <location>
        <begin position="568"/>
        <end position="605"/>
    </location>
</feature>
<evidence type="ECO:0000256" key="5">
    <source>
        <dbReference type="ARBA" id="ARBA00022989"/>
    </source>
</evidence>
<dbReference type="GeneID" id="112281259"/>
<evidence type="ECO:0000256" key="6">
    <source>
        <dbReference type="ARBA" id="ARBA00023136"/>
    </source>
</evidence>
<dbReference type="EnsemblPlants" id="Pp3c4_24610V3.2">
    <property type="protein sequence ID" value="Pp3c4_24610V3.2"/>
    <property type="gene ID" value="Pp3c4_24610"/>
</dbReference>
<protein>
    <recommendedName>
        <fullName evidence="8">MLO-like protein</fullName>
    </recommendedName>
</protein>
<name>A0A2K1KPT9_PHYPA</name>
<comment type="subcellular location">
    <subcellularLocation>
        <location evidence="1 8">Membrane</location>
        <topology evidence="1 8">Multi-pass membrane protein</topology>
    </subcellularLocation>
</comment>
<gene>
    <name evidence="12" type="primary">LOC112281259</name>
    <name evidence="8" type="synonym">MLO</name>
    <name evidence="11" type="ORF">PHYPA_006699</name>
</gene>
<dbReference type="EnsemblPlants" id="Pp3c4_24610V3.1">
    <property type="protein sequence ID" value="Pp3c4_24610V3.1"/>
    <property type="gene ID" value="Pp3c4_24610"/>
</dbReference>
<dbReference type="Gramene" id="Pp3c4_24610V3.1">
    <property type="protein sequence ID" value="Pp3c4_24610V3.1"/>
    <property type="gene ID" value="Pp3c4_24610"/>
</dbReference>
<keyword evidence="7 8" id="KW-0568">Pathogenesis-related protein</keyword>
<feature type="transmembrane region" description="Helical" evidence="10">
    <location>
        <begin position="353"/>
        <end position="377"/>
    </location>
</feature>
<keyword evidence="4 8" id="KW-0611">Plant defense</keyword>
<keyword evidence="3 8" id="KW-0812">Transmembrane</keyword>
<dbReference type="GO" id="GO:0005516">
    <property type="term" value="F:calmodulin binding"/>
    <property type="evidence" value="ECO:0007669"/>
    <property type="project" value="UniProtKB-KW"/>
</dbReference>
<evidence type="ECO:0000313" key="11">
    <source>
        <dbReference type="EMBL" id="PNR55802.1"/>
    </source>
</evidence>
<comment type="domain">
    <text evidence="8">The C-terminus contains a calmodulin-binding domain, which binds calmodulin in a calcium-dependent fashion.</text>
</comment>
<feature type="transmembrane region" description="Helical" evidence="10">
    <location>
        <begin position="148"/>
        <end position="172"/>
    </location>
</feature>
<feature type="transmembrane region" description="Helical" evidence="10">
    <location>
        <begin position="16"/>
        <end position="33"/>
    </location>
</feature>
<dbReference type="Pfam" id="PF03094">
    <property type="entry name" value="Mlo"/>
    <property type="match status" value="1"/>
</dbReference>
<dbReference type="GO" id="GO:0006952">
    <property type="term" value="P:defense response"/>
    <property type="evidence" value="ECO:0007669"/>
    <property type="project" value="UniProtKB-KW"/>
</dbReference>
<evidence type="ECO:0000256" key="2">
    <source>
        <dbReference type="ARBA" id="ARBA00006574"/>
    </source>
</evidence>
<evidence type="ECO:0000256" key="7">
    <source>
        <dbReference type="ARBA" id="ARBA00023265"/>
    </source>
</evidence>
<comment type="similarity">
    <text evidence="2 8">Belongs to the MLO family.</text>
</comment>
<evidence type="ECO:0000256" key="9">
    <source>
        <dbReference type="SAM" id="MobiDB-lite"/>
    </source>
</evidence>
<evidence type="ECO:0000256" key="4">
    <source>
        <dbReference type="ARBA" id="ARBA00022821"/>
    </source>
</evidence>
<accession>A0A2K1KPT9</accession>
<dbReference type="InterPro" id="IPR004326">
    <property type="entry name" value="Mlo"/>
</dbReference>
<feature type="compositionally biased region" description="Basic and acidic residues" evidence="9">
    <location>
        <begin position="523"/>
        <end position="534"/>
    </location>
</feature>
<evidence type="ECO:0000256" key="10">
    <source>
        <dbReference type="SAM" id="Phobius"/>
    </source>
</evidence>
<dbReference type="PANTHER" id="PTHR31942:SF77">
    <property type="entry name" value="MLO-LIKE PROTEIN 14"/>
    <property type="match status" value="1"/>
</dbReference>
<reference evidence="11 13" key="2">
    <citation type="journal article" date="2018" name="Plant J.">
        <title>The Physcomitrella patens chromosome-scale assembly reveals moss genome structure and evolution.</title>
        <authorList>
            <person name="Lang D."/>
            <person name="Ullrich K.K."/>
            <person name="Murat F."/>
            <person name="Fuchs J."/>
            <person name="Jenkins J."/>
            <person name="Haas F.B."/>
            <person name="Piednoel M."/>
            <person name="Gundlach H."/>
            <person name="Van Bel M."/>
            <person name="Meyberg R."/>
            <person name="Vives C."/>
            <person name="Morata J."/>
            <person name="Symeonidi A."/>
            <person name="Hiss M."/>
            <person name="Muchero W."/>
            <person name="Kamisugi Y."/>
            <person name="Saleh O."/>
            <person name="Blanc G."/>
            <person name="Decker E.L."/>
            <person name="van Gessel N."/>
            <person name="Grimwood J."/>
            <person name="Hayes R.D."/>
            <person name="Graham S.W."/>
            <person name="Gunter L.E."/>
            <person name="McDaniel S.F."/>
            <person name="Hoernstein S.N.W."/>
            <person name="Larsson A."/>
            <person name="Li F.W."/>
            <person name="Perroud P.F."/>
            <person name="Phillips J."/>
            <person name="Ranjan P."/>
            <person name="Rokshar D.S."/>
            <person name="Rothfels C.J."/>
            <person name="Schneider L."/>
            <person name="Shu S."/>
            <person name="Stevenson D.W."/>
            <person name="Thummler F."/>
            <person name="Tillich M."/>
            <person name="Villarreal Aguilar J.C."/>
            <person name="Widiez T."/>
            <person name="Wong G.K."/>
            <person name="Wymore A."/>
            <person name="Zhang Y."/>
            <person name="Zimmer A.D."/>
            <person name="Quatrano R.S."/>
            <person name="Mayer K.F.X."/>
            <person name="Goodstein D."/>
            <person name="Casacuberta J.M."/>
            <person name="Vandepoele K."/>
            <person name="Reski R."/>
            <person name="Cuming A.C."/>
            <person name="Tuskan G.A."/>
            <person name="Maumus F."/>
            <person name="Salse J."/>
            <person name="Schmutz J."/>
            <person name="Rensing S.A."/>
        </authorList>
    </citation>
    <scope>NUCLEOTIDE SEQUENCE [LARGE SCALE GENOMIC DNA]</scope>
    <source>
        <strain evidence="12 13">cv. Gransden 2004</strain>
    </source>
</reference>
<sequence length="605" mass="69028">MAVGDPSERTLEYTPTWALATVSAVFIIVSVIVKRGLHALGHYLHRTEKKPLLLALNKMKDELMLVGFISLAIGIFTTPVSKICIKSTVYVKSNWNPCVGSSMPKAEDVSSSYPPPGEGRRKLLATPTTSYCDEGYEPFVSYYILHQLHIFIFVLAASHVVYSCLTVVLALYKVYSWGKWEKEAHDAHAQEKSQEFTSSISMARQSTFVKYHGNKPLGMQILVWVSCFFKQFHVPRADYLTLRLAFVTTHNLRDNYDFHSYMIRCMEDEFETLVGISIWLWACVVLFLLFRMGETIIQAWTSSIPVVIILLIGTKLQHIMATLALDHKGVNGSLVGVLLKPRDQLFWFNRPKFLLCAIHFVLFQSAFEMAIFIWYLWQVKSDSCLWEDKKTYLFVRCGISIGTQILCSFTTLPLFALVSQMSTIPKKAFLPKHIDKSMRKWHNDAKLRLKVKVIENYKRKRGMGKSLITPLDLQMVNSQFLNDRSATPINTPIVLSMEEGPSYPSRPSSSNAGSLPPKSPLNTRHESYHAKVTDEKTVINEDQREAVNEYAHLLKPPVSFAEFRRKLSLSRRPGLTPRTPPSQPRDTDEVPNPLKHIKRSHTSHW</sequence>
<organism evidence="11">
    <name type="scientific">Physcomitrium patens</name>
    <name type="common">Spreading-leaved earth moss</name>
    <name type="synonym">Physcomitrella patens</name>
    <dbReference type="NCBI Taxonomy" id="3218"/>
    <lineage>
        <taxon>Eukaryota</taxon>
        <taxon>Viridiplantae</taxon>
        <taxon>Streptophyta</taxon>
        <taxon>Embryophyta</taxon>
        <taxon>Bryophyta</taxon>
        <taxon>Bryophytina</taxon>
        <taxon>Bryopsida</taxon>
        <taxon>Funariidae</taxon>
        <taxon>Funariales</taxon>
        <taxon>Funariaceae</taxon>
        <taxon>Physcomitrium</taxon>
    </lineage>
</organism>
<dbReference type="Gramene" id="Pp3c4_24610V3.2">
    <property type="protein sequence ID" value="Pp3c4_24610V3.2"/>
    <property type="gene ID" value="Pp3c4_24610"/>
</dbReference>
<reference evidence="12" key="3">
    <citation type="submission" date="2020-12" db="UniProtKB">
        <authorList>
            <consortium name="EnsemblPlants"/>
        </authorList>
    </citation>
    <scope>IDENTIFICATION</scope>
</reference>
<evidence type="ECO:0000313" key="13">
    <source>
        <dbReference type="Proteomes" id="UP000006727"/>
    </source>
</evidence>
<evidence type="ECO:0000313" key="12">
    <source>
        <dbReference type="EnsemblPlants" id="Pp3c4_24610V3.1"/>
    </source>
</evidence>
<keyword evidence="5 8" id="KW-1133">Transmembrane helix</keyword>
<dbReference type="KEGG" id="ppp:112281259"/>
<evidence type="ECO:0000256" key="1">
    <source>
        <dbReference type="ARBA" id="ARBA00004141"/>
    </source>
</evidence>
<feature type="transmembrane region" description="Helical" evidence="10">
    <location>
        <begin position="63"/>
        <end position="81"/>
    </location>
</feature>
<dbReference type="OrthoDB" id="1388414at2759"/>
<dbReference type="Proteomes" id="UP000006727">
    <property type="component" value="Chromosome 4"/>
</dbReference>
<keyword evidence="13" id="KW-1185">Reference proteome</keyword>
<dbReference type="EMBL" id="ABEU02000004">
    <property type="protein sequence ID" value="PNR55802.1"/>
    <property type="molecule type" value="Genomic_DNA"/>
</dbReference>
<dbReference type="AlphaFoldDB" id="A0A2K1KPT9"/>
<feature type="transmembrane region" description="Helical" evidence="10">
    <location>
        <begin position="270"/>
        <end position="290"/>
    </location>
</feature>
<dbReference type="PANTHER" id="PTHR31942">
    <property type="entry name" value="MLO-LIKE PROTEIN 1"/>
    <property type="match status" value="1"/>
</dbReference>
<evidence type="ECO:0000256" key="8">
    <source>
        <dbReference type="RuleBase" id="RU280816"/>
    </source>
</evidence>
<keyword evidence="8" id="KW-0112">Calmodulin-binding</keyword>
<comment type="function">
    <text evidence="8">May be involved in modulation of pathogen defense and leaf cell death.</text>
</comment>
<feature type="transmembrane region" description="Helical" evidence="10">
    <location>
        <begin position="296"/>
        <end position="313"/>
    </location>
</feature>
<feature type="transmembrane region" description="Helical" evidence="10">
    <location>
        <begin position="393"/>
        <end position="418"/>
    </location>
</feature>
<feature type="compositionally biased region" description="Basic residues" evidence="9">
    <location>
        <begin position="595"/>
        <end position="605"/>
    </location>
</feature>